<evidence type="ECO:0000313" key="3">
    <source>
        <dbReference type="Proteomes" id="UP000249910"/>
    </source>
</evidence>
<dbReference type="Proteomes" id="UP000249910">
    <property type="component" value="Chromosome"/>
</dbReference>
<sequence>MKEISKVSNLANLLLLIFSFNIISTIFPTSNIYYTLNRITISSSCSTTNTLSSSSTINFNSNSFAALLVQFKLALKLNHFISILFIKRISYLSFMLIERIYRPPRACFVINSK</sequence>
<keyword evidence="3" id="KW-1185">Reference proteome</keyword>
<accession>A0ABN5AZG8</accession>
<evidence type="ECO:0000256" key="1">
    <source>
        <dbReference type="SAM" id="Phobius"/>
    </source>
</evidence>
<organism evidence="2 3">
    <name type="scientific">Francisella halioticida</name>
    <dbReference type="NCBI Taxonomy" id="549298"/>
    <lineage>
        <taxon>Bacteria</taxon>
        <taxon>Pseudomonadati</taxon>
        <taxon>Pseudomonadota</taxon>
        <taxon>Gammaproteobacteria</taxon>
        <taxon>Thiotrichales</taxon>
        <taxon>Francisellaceae</taxon>
        <taxon>Francisella</taxon>
    </lineage>
</organism>
<proteinExistence type="predicted"/>
<keyword evidence="1" id="KW-0472">Membrane</keyword>
<keyword evidence="1" id="KW-1133">Transmembrane helix</keyword>
<dbReference type="EMBL" id="CP022132">
    <property type="protein sequence ID" value="ASG68361.1"/>
    <property type="molecule type" value="Genomic_DNA"/>
</dbReference>
<gene>
    <name evidence="2" type="ORF">CDV26_08150</name>
</gene>
<feature type="transmembrane region" description="Helical" evidence="1">
    <location>
        <begin position="12"/>
        <end position="34"/>
    </location>
</feature>
<name>A0ABN5AZG8_9GAMM</name>
<feature type="transmembrane region" description="Helical" evidence="1">
    <location>
        <begin position="64"/>
        <end position="86"/>
    </location>
</feature>
<evidence type="ECO:0000313" key="2">
    <source>
        <dbReference type="EMBL" id="ASG68361.1"/>
    </source>
</evidence>
<protein>
    <submittedName>
        <fullName evidence="2">Uncharacterized protein</fullName>
    </submittedName>
</protein>
<reference evidence="2 3" key="1">
    <citation type="submission" date="2017-06" db="EMBL/GenBank/DDBJ databases">
        <title>Complete genome of Francisella halioticida.</title>
        <authorList>
            <person name="Sjodin A."/>
        </authorList>
    </citation>
    <scope>NUCLEOTIDE SEQUENCE [LARGE SCALE GENOMIC DNA]</scope>
    <source>
        <strain evidence="2 3">DSM 23729</strain>
    </source>
</reference>
<keyword evidence="1" id="KW-0812">Transmembrane</keyword>